<dbReference type="AlphaFoldDB" id="A0A3Q9F2T1"/>
<dbReference type="InterPro" id="IPR036388">
    <property type="entry name" value="WH-like_DNA-bd_sf"/>
</dbReference>
<dbReference type="KEGG" id="spei:EHW89_00595"/>
<dbReference type="InterPro" id="IPR005650">
    <property type="entry name" value="BlaI_family"/>
</dbReference>
<dbReference type="PIRSF" id="PIRSF019455">
    <property type="entry name" value="CopR_AtkY"/>
    <property type="match status" value="1"/>
</dbReference>
<dbReference type="NCBIfam" id="TIGR02698">
    <property type="entry name" value="CopY_TcrY"/>
    <property type="match status" value="1"/>
</dbReference>
<dbReference type="GO" id="GO:0045892">
    <property type="term" value="P:negative regulation of DNA-templated transcription"/>
    <property type="evidence" value="ECO:0007669"/>
    <property type="project" value="InterPro"/>
</dbReference>
<evidence type="ECO:0000256" key="2">
    <source>
        <dbReference type="ARBA" id="ARBA00023015"/>
    </source>
</evidence>
<evidence type="ECO:0000256" key="3">
    <source>
        <dbReference type="ARBA" id="ARBA00023125"/>
    </source>
</evidence>
<evidence type="ECO:0000256" key="1">
    <source>
        <dbReference type="ARBA" id="ARBA00011046"/>
    </source>
</evidence>
<dbReference type="SUPFAM" id="SSF46785">
    <property type="entry name" value="Winged helix' DNA-binding domain"/>
    <property type="match status" value="1"/>
</dbReference>
<keyword evidence="4" id="KW-0804">Transcription</keyword>
<evidence type="ECO:0000313" key="5">
    <source>
        <dbReference type="EMBL" id="AZQ41071.1"/>
    </source>
</evidence>
<name>A0A3Q9F2T1_9STRE</name>
<protein>
    <submittedName>
        <fullName evidence="5">CopY/TcrY family copper transport repressor</fullName>
    </submittedName>
</protein>
<dbReference type="GO" id="GO:0003677">
    <property type="term" value="F:DNA binding"/>
    <property type="evidence" value="ECO:0007669"/>
    <property type="project" value="UniProtKB-KW"/>
</dbReference>
<sequence length="155" mass="18024">MEQQNISQAEWQVMRVLWAYPHIRSTEVIERLETDFAWKPATVKTLLNRLKTKEFISMEKIEGKFYYDALILEDEHLENSWRTLLDNMCNTKHGDLVISILESNQFSQMDLSRILDVVKEKQVQAPETIQCNCPPGQCTCGAHCQDDTNQSKMAE</sequence>
<dbReference type="EMBL" id="CP034543">
    <property type="protein sequence ID" value="AZQ41071.1"/>
    <property type="molecule type" value="Genomic_DNA"/>
</dbReference>
<keyword evidence="2" id="KW-0805">Transcription regulation</keyword>
<accession>A0A3Q9F2T1</accession>
<evidence type="ECO:0000313" key="6">
    <source>
        <dbReference type="Proteomes" id="UP000272924"/>
    </source>
</evidence>
<dbReference type="Proteomes" id="UP000272924">
    <property type="component" value="Chromosome"/>
</dbReference>
<keyword evidence="3" id="KW-0238">DNA-binding</keyword>
<organism evidence="5 6">
    <name type="scientific">Streptococcus periodonticum</name>
    <dbReference type="NCBI Taxonomy" id="2490633"/>
    <lineage>
        <taxon>Bacteria</taxon>
        <taxon>Bacillati</taxon>
        <taxon>Bacillota</taxon>
        <taxon>Bacilli</taxon>
        <taxon>Lactobacillales</taxon>
        <taxon>Streptococcaceae</taxon>
        <taxon>Streptococcus</taxon>
    </lineage>
</organism>
<keyword evidence="6" id="KW-1185">Reference proteome</keyword>
<dbReference type="RefSeq" id="WP_126466397.1">
    <property type="nucleotide sequence ID" value="NZ_CP034543.1"/>
</dbReference>
<proteinExistence type="inferred from homology"/>
<reference evidence="6" key="1">
    <citation type="submission" date="2018-12" db="EMBL/GenBank/DDBJ databases">
        <title>Genome sequencing of Streptococcus sp. KCOM 2412 (= ChDC F135).</title>
        <authorList>
            <person name="Kook J.-K."/>
            <person name="Park S.-N."/>
            <person name="Lim Y.K."/>
        </authorList>
    </citation>
    <scope>NUCLEOTIDE SEQUENCE [LARGE SCALE GENOMIC DNA]</scope>
    <source>
        <strain evidence="6">KCOM 2412</strain>
    </source>
</reference>
<dbReference type="InterPro" id="IPR014071">
    <property type="entry name" value="Cu_transp_CopY/TcrY"/>
</dbReference>
<comment type="similarity">
    <text evidence="1">Belongs to the BlaI transcriptional regulatory family.</text>
</comment>
<dbReference type="Pfam" id="PF03965">
    <property type="entry name" value="Penicillinase_R"/>
    <property type="match status" value="1"/>
</dbReference>
<evidence type="ECO:0000256" key="4">
    <source>
        <dbReference type="ARBA" id="ARBA00023163"/>
    </source>
</evidence>
<gene>
    <name evidence="5" type="ORF">EHW89_00595</name>
</gene>
<dbReference type="Gene3D" id="1.10.10.10">
    <property type="entry name" value="Winged helix-like DNA-binding domain superfamily/Winged helix DNA-binding domain"/>
    <property type="match status" value="1"/>
</dbReference>
<dbReference type="InterPro" id="IPR036390">
    <property type="entry name" value="WH_DNA-bd_sf"/>
</dbReference>